<evidence type="ECO:0000256" key="5">
    <source>
        <dbReference type="ARBA" id="ARBA00023273"/>
    </source>
</evidence>
<keyword evidence="4" id="KW-0206">Cytoskeleton</keyword>
<reference evidence="7" key="1">
    <citation type="submission" date="2021-03" db="EMBL/GenBank/DDBJ databases">
        <title>Chromosome level genome of the anhydrobiotic midge Polypedilum vanderplanki.</title>
        <authorList>
            <person name="Yoshida Y."/>
            <person name="Kikawada T."/>
            <person name="Gusev O."/>
        </authorList>
    </citation>
    <scope>NUCLEOTIDE SEQUENCE</scope>
    <source>
        <strain evidence="7">NIAS01</strain>
        <tissue evidence="7">Whole body or cell culture</tissue>
    </source>
</reference>
<name>A0A9J6CIS6_POLVA</name>
<dbReference type="EMBL" id="JADBJN010000001">
    <property type="protein sequence ID" value="KAG5681470.1"/>
    <property type="molecule type" value="Genomic_DNA"/>
</dbReference>
<evidence type="ECO:0000256" key="1">
    <source>
        <dbReference type="ARBA" id="ARBA00004430"/>
    </source>
</evidence>
<dbReference type="FunFam" id="2.30.29.170:FF:000004">
    <property type="entry name" value="EF-hand domain containing 2"/>
    <property type="match status" value="1"/>
</dbReference>
<dbReference type="Gene3D" id="2.30.29.170">
    <property type="match status" value="3"/>
</dbReference>
<sequence length="651" mass="76558">MNCHRLPTLPGLSFEERLKRNHHVPHSFFYSNGYRMNRTPTVTIGKEPLQQTYKDFYSEPVEFDPALTYGRTKKQQVEAFRPHYVIYDKRTLKFMGYFRQHVPESRVEHYRIRYVNIFYYLEDDTIEVIEPLVKNCGLFPQGRLLRRGKITKDASTGTFYTWKDFNIGIDIELGGIVYHICDSDTYSKEFLTANGVEVNERECMPKDQASIDKIIQQTQHKHHHQKTPKDDKLRRFLEYFGMVLSFDCISKDEAERAGDELIKFKLFYYLEDDTVAIKELGNHQGCDGFPMLLKRTKLPKNWNKKSPDFASIVFETTESDMARGGEYYQVKDFVVGQTIMVFGKKFLLMDCDKFTREYYDKVLRFPQPNKLEIEKPIQPEIKIKLPTYLGIGTPEDSLASTFYLRPKPPKKDVVTYLLNAHKVLRYGVRLDSVHPEDKDRKFIMNYNLADGQMSIMEQSEINSGIIGGKFLSSRKIVKPDSDPNRPQYYTPKDFAIGARIHIFAHRFIITSADLYSYRYMLAHPELFSPEIIEGVRIYNLKEGNLSEDVRKSLEEDQQRFFNESMKKNYNEEEKLEQFDEEGVSSKPISNERIPKPFITEDEVKKYYHDKEEVQPSYMNEKTTVPCNINIKEEEKIPSDTRVVRFLEPYEN</sequence>
<dbReference type="Proteomes" id="UP001107558">
    <property type="component" value="Chromosome 1"/>
</dbReference>
<feature type="domain" description="DM10" evidence="6">
    <location>
        <begin position="240"/>
        <end position="363"/>
    </location>
</feature>
<dbReference type="InterPro" id="IPR006602">
    <property type="entry name" value="DM10_dom"/>
</dbReference>
<dbReference type="Pfam" id="PF06565">
    <property type="entry name" value="DM10_dom"/>
    <property type="match status" value="3"/>
</dbReference>
<evidence type="ECO:0000259" key="6">
    <source>
        <dbReference type="PROSITE" id="PS51336"/>
    </source>
</evidence>
<dbReference type="GO" id="GO:0007052">
    <property type="term" value="P:mitotic spindle organization"/>
    <property type="evidence" value="ECO:0007669"/>
    <property type="project" value="TreeGrafter"/>
</dbReference>
<dbReference type="PROSITE" id="PS51336">
    <property type="entry name" value="DM10"/>
    <property type="match status" value="3"/>
</dbReference>
<keyword evidence="8" id="KW-1185">Reference proteome</keyword>
<evidence type="ECO:0000256" key="2">
    <source>
        <dbReference type="ARBA" id="ARBA00022490"/>
    </source>
</evidence>
<dbReference type="FunFam" id="2.30.29.170:FF:000002">
    <property type="entry name" value="EF-hand domain (C-terminal) containing 1"/>
    <property type="match status" value="1"/>
</dbReference>
<evidence type="ECO:0000313" key="7">
    <source>
        <dbReference type="EMBL" id="KAG5681470.1"/>
    </source>
</evidence>
<dbReference type="GO" id="GO:0072686">
    <property type="term" value="C:mitotic spindle"/>
    <property type="evidence" value="ECO:0007669"/>
    <property type="project" value="TreeGrafter"/>
</dbReference>
<dbReference type="SMART" id="SM00676">
    <property type="entry name" value="DM10"/>
    <property type="match status" value="3"/>
</dbReference>
<evidence type="ECO:0000256" key="4">
    <source>
        <dbReference type="ARBA" id="ARBA00023212"/>
    </source>
</evidence>
<keyword evidence="3" id="KW-0677">Repeat</keyword>
<proteinExistence type="predicted"/>
<comment type="subcellular location">
    <subcellularLocation>
        <location evidence="1">Cytoplasm</location>
        <location evidence="1">Cytoskeleton</location>
        <location evidence="1">Cilium axoneme</location>
    </subcellularLocation>
</comment>
<dbReference type="PANTHER" id="PTHR12086:SF9">
    <property type="entry name" value="EF-HAND DOMAIN-CONTAINING PROTEIN 1"/>
    <property type="match status" value="1"/>
</dbReference>
<organism evidence="7 8">
    <name type="scientific">Polypedilum vanderplanki</name>
    <name type="common">Sleeping chironomid midge</name>
    <dbReference type="NCBI Taxonomy" id="319348"/>
    <lineage>
        <taxon>Eukaryota</taxon>
        <taxon>Metazoa</taxon>
        <taxon>Ecdysozoa</taxon>
        <taxon>Arthropoda</taxon>
        <taxon>Hexapoda</taxon>
        <taxon>Insecta</taxon>
        <taxon>Pterygota</taxon>
        <taxon>Neoptera</taxon>
        <taxon>Endopterygota</taxon>
        <taxon>Diptera</taxon>
        <taxon>Nematocera</taxon>
        <taxon>Chironomoidea</taxon>
        <taxon>Chironomidae</taxon>
        <taxon>Chironominae</taxon>
        <taxon>Polypedilum</taxon>
        <taxon>Polypedilum</taxon>
    </lineage>
</organism>
<keyword evidence="5" id="KW-0966">Cell projection</keyword>
<evidence type="ECO:0000256" key="3">
    <source>
        <dbReference type="ARBA" id="ARBA00022737"/>
    </source>
</evidence>
<evidence type="ECO:0000313" key="8">
    <source>
        <dbReference type="Proteomes" id="UP001107558"/>
    </source>
</evidence>
<dbReference type="GO" id="GO:0060285">
    <property type="term" value="P:cilium-dependent cell motility"/>
    <property type="evidence" value="ECO:0007669"/>
    <property type="project" value="TreeGrafter"/>
</dbReference>
<keyword evidence="2" id="KW-0963">Cytoplasm</keyword>
<accession>A0A9J6CIS6</accession>
<dbReference type="GO" id="GO:0005930">
    <property type="term" value="C:axoneme"/>
    <property type="evidence" value="ECO:0007669"/>
    <property type="project" value="UniProtKB-SubCell"/>
</dbReference>
<dbReference type="GO" id="GO:0043014">
    <property type="term" value="F:alpha-tubulin binding"/>
    <property type="evidence" value="ECO:0007669"/>
    <property type="project" value="TreeGrafter"/>
</dbReference>
<comment type="caution">
    <text evidence="7">The sequence shown here is derived from an EMBL/GenBank/DDBJ whole genome shotgun (WGS) entry which is preliminary data.</text>
</comment>
<dbReference type="AlphaFoldDB" id="A0A9J6CIS6"/>
<gene>
    <name evidence="7" type="ORF">PVAND_010902</name>
</gene>
<protein>
    <recommendedName>
        <fullName evidence="6">DM10 domain-containing protein</fullName>
    </recommendedName>
</protein>
<dbReference type="GO" id="GO:0000281">
    <property type="term" value="P:mitotic cytokinesis"/>
    <property type="evidence" value="ECO:0007669"/>
    <property type="project" value="TreeGrafter"/>
</dbReference>
<dbReference type="OrthoDB" id="10255210at2759"/>
<dbReference type="InterPro" id="IPR040193">
    <property type="entry name" value="EFHC1/EFHC2/EFHB"/>
</dbReference>
<feature type="domain" description="DM10" evidence="6">
    <location>
        <begin position="88"/>
        <end position="195"/>
    </location>
</feature>
<feature type="domain" description="DM10" evidence="6">
    <location>
        <begin position="420"/>
        <end position="524"/>
    </location>
</feature>
<dbReference type="PANTHER" id="PTHR12086">
    <property type="entry name" value="EF-HAND DOMAIN C-TERMINAL CONTAINING PROTEIN"/>
    <property type="match status" value="1"/>
</dbReference>